<comment type="catalytic activity">
    <reaction evidence="6 7">
        <text>[phosphate](n) + ATP = [phosphate](n+1) + ADP</text>
        <dbReference type="Rhea" id="RHEA:19573"/>
        <dbReference type="Rhea" id="RHEA-COMP:9859"/>
        <dbReference type="Rhea" id="RHEA-COMP:14280"/>
        <dbReference type="ChEBI" id="CHEBI:16838"/>
        <dbReference type="ChEBI" id="CHEBI:30616"/>
        <dbReference type="ChEBI" id="CHEBI:456216"/>
        <dbReference type="EC" id="2.7.4.1"/>
    </reaction>
</comment>
<dbReference type="EC" id="2.7.4.1" evidence="6 7"/>
<feature type="binding site" evidence="6">
    <location>
        <position position="489"/>
    </location>
    <ligand>
        <name>Mg(2+)</name>
        <dbReference type="ChEBI" id="CHEBI:18420"/>
    </ligand>
</feature>
<dbReference type="Pfam" id="PF02503">
    <property type="entry name" value="PP_kinase"/>
    <property type="match status" value="1"/>
</dbReference>
<evidence type="ECO:0000256" key="7">
    <source>
        <dbReference type="RuleBase" id="RU003800"/>
    </source>
</evidence>
<evidence type="ECO:0000259" key="9">
    <source>
        <dbReference type="Pfam" id="PF02503"/>
    </source>
</evidence>
<dbReference type="Pfam" id="PF13089">
    <property type="entry name" value="PP_kinase_N"/>
    <property type="match status" value="1"/>
</dbReference>
<comment type="function">
    <text evidence="6 7">Catalyzes the reversible transfer of the terminal phosphate of ATP to form a long-chain polyphosphate (polyP).</text>
</comment>
<evidence type="ECO:0000256" key="4">
    <source>
        <dbReference type="ARBA" id="ARBA00022777"/>
    </source>
</evidence>
<dbReference type="GO" id="GO:0008976">
    <property type="term" value="F:polyphosphate kinase activity"/>
    <property type="evidence" value="ECO:0007669"/>
    <property type="project" value="UniProtKB-UniRule"/>
</dbReference>
<feature type="binding site" evidence="6">
    <location>
        <position position="552"/>
    </location>
    <ligand>
        <name>ATP</name>
        <dbReference type="ChEBI" id="CHEBI:30616"/>
    </ligand>
</feature>
<keyword evidence="4 6" id="KW-0418">Kinase</keyword>
<dbReference type="PANTHER" id="PTHR30218:SF0">
    <property type="entry name" value="POLYPHOSPHATE KINASE"/>
    <property type="match status" value="1"/>
</dbReference>
<comment type="similarity">
    <text evidence="6 7">Belongs to the polyphosphate kinase 1 (PPK1) family.</text>
</comment>
<dbReference type="InterPro" id="IPR024953">
    <property type="entry name" value="PP_kinase_middle"/>
</dbReference>
<feature type="domain" description="Polyphosphate kinase middle" evidence="9">
    <location>
        <begin position="194"/>
        <end position="383"/>
    </location>
</feature>
<feature type="binding site" evidence="6">
    <location>
        <position position="117"/>
    </location>
    <ligand>
        <name>ATP</name>
        <dbReference type="ChEBI" id="CHEBI:30616"/>
    </ligand>
</feature>
<reference evidence="13" key="1">
    <citation type="submission" date="2020-02" db="EMBL/GenBank/DDBJ databases">
        <authorList>
            <person name="Meier V. D."/>
        </authorList>
    </citation>
    <scope>NUCLEOTIDE SEQUENCE</scope>
    <source>
        <strain evidence="13">AVDCRST_MAG33</strain>
    </source>
</reference>
<dbReference type="SUPFAM" id="SSF143724">
    <property type="entry name" value="PHP14-like"/>
    <property type="match status" value="1"/>
</dbReference>
<dbReference type="CDD" id="cd09165">
    <property type="entry name" value="PLDc_PaPPK1_C1_like"/>
    <property type="match status" value="1"/>
</dbReference>
<feature type="active site" description="Phosphohistidine intermediate" evidence="6">
    <location>
        <position position="519"/>
    </location>
</feature>
<dbReference type="InterPro" id="IPR041108">
    <property type="entry name" value="PP_kinase_C_1"/>
</dbReference>
<keyword evidence="3 6" id="KW-0547">Nucleotide-binding</keyword>
<evidence type="ECO:0000313" key="13">
    <source>
        <dbReference type="EMBL" id="CAA9550828.1"/>
    </source>
</evidence>
<protein>
    <recommendedName>
        <fullName evidence="6 7">Polyphosphate kinase</fullName>
        <ecNumber evidence="6 7">2.7.4.1</ecNumber>
    </recommendedName>
    <alternativeName>
        <fullName evidence="6">ATP-polyphosphate phosphotransferase</fullName>
    </alternativeName>
    <alternativeName>
        <fullName evidence="6">Polyphosphoric acid kinase</fullName>
    </alternativeName>
</protein>
<dbReference type="Gene3D" id="3.30.1840.10">
    <property type="entry name" value="Polyphosphate kinase middle domain"/>
    <property type="match status" value="1"/>
</dbReference>
<keyword evidence="2 6" id="KW-0808">Transferase</keyword>
<dbReference type="InterPro" id="IPR036832">
    <property type="entry name" value="PPK_N_dom_sf"/>
</dbReference>
<evidence type="ECO:0000256" key="6">
    <source>
        <dbReference type="HAMAP-Rule" id="MF_00347"/>
    </source>
</evidence>
<keyword evidence="5 6" id="KW-0067">ATP-binding</keyword>
<accession>A0A6J4UKX6</accession>
<dbReference type="NCBIfam" id="TIGR03705">
    <property type="entry name" value="poly_P_kin"/>
    <property type="match status" value="1"/>
</dbReference>
<evidence type="ECO:0000256" key="3">
    <source>
        <dbReference type="ARBA" id="ARBA00022741"/>
    </source>
</evidence>
<dbReference type="Gene3D" id="3.30.870.10">
    <property type="entry name" value="Endonuclease Chain A"/>
    <property type="match status" value="2"/>
</dbReference>
<evidence type="ECO:0000256" key="8">
    <source>
        <dbReference type="SAM" id="MobiDB-lite"/>
    </source>
</evidence>
<comment type="cofactor">
    <cofactor evidence="6">
        <name>Mg(2+)</name>
        <dbReference type="ChEBI" id="CHEBI:18420"/>
    </cofactor>
</comment>
<feature type="domain" description="Polyphosphate kinase N-terminal" evidence="10">
    <location>
        <begin position="79"/>
        <end position="184"/>
    </location>
</feature>
<dbReference type="Gene3D" id="1.20.58.310">
    <property type="entry name" value="Polyphosphate kinase N-terminal domain"/>
    <property type="match status" value="1"/>
</dbReference>
<dbReference type="SUPFAM" id="SSF140356">
    <property type="entry name" value="PPK N-terminal domain-like"/>
    <property type="match status" value="1"/>
</dbReference>
<gene>
    <name evidence="6" type="primary">ppk</name>
    <name evidence="13" type="ORF">AVDCRST_MAG33-877</name>
</gene>
<feature type="domain" description="Polyphosphate kinase C-terminal" evidence="12">
    <location>
        <begin position="415"/>
        <end position="580"/>
    </location>
</feature>
<keyword evidence="6" id="KW-0479">Metal-binding</keyword>
<dbReference type="GO" id="GO:0005524">
    <property type="term" value="F:ATP binding"/>
    <property type="evidence" value="ECO:0007669"/>
    <property type="project" value="UniProtKB-KW"/>
</dbReference>
<dbReference type="SUPFAM" id="SSF56024">
    <property type="entry name" value="Phospholipase D/nuclease"/>
    <property type="match status" value="2"/>
</dbReference>
<evidence type="ECO:0000259" key="12">
    <source>
        <dbReference type="Pfam" id="PF17941"/>
    </source>
</evidence>
<dbReference type="EMBL" id="CADCWK010000076">
    <property type="protein sequence ID" value="CAA9550828.1"/>
    <property type="molecule type" value="Genomic_DNA"/>
</dbReference>
<organism evidence="13">
    <name type="scientific">uncultured Thermomicrobiales bacterium</name>
    <dbReference type="NCBI Taxonomy" id="1645740"/>
    <lineage>
        <taxon>Bacteria</taxon>
        <taxon>Pseudomonadati</taxon>
        <taxon>Thermomicrobiota</taxon>
        <taxon>Thermomicrobia</taxon>
        <taxon>Thermomicrobiales</taxon>
        <taxon>environmental samples</taxon>
    </lineage>
</organism>
<comment type="PTM">
    <text evidence="6 7">An intermediate of this reaction is the autophosphorylated ppk in which a phosphate is covalently linked to a histidine residue through a N-P bond.</text>
</comment>
<dbReference type="HAMAP" id="MF_00347">
    <property type="entry name" value="Polyphosphate_kinase"/>
    <property type="match status" value="1"/>
</dbReference>
<dbReference type="Pfam" id="PF13090">
    <property type="entry name" value="PP_kinase_C"/>
    <property type="match status" value="1"/>
</dbReference>
<dbReference type="PANTHER" id="PTHR30218">
    <property type="entry name" value="POLYPHOSPHATE KINASE"/>
    <property type="match status" value="1"/>
</dbReference>
<dbReference type="PIRSF" id="PIRSF015589">
    <property type="entry name" value="PP_kinase"/>
    <property type="match status" value="1"/>
</dbReference>
<keyword evidence="6" id="KW-0460">Magnesium</keyword>
<keyword evidence="1 6" id="KW-0597">Phosphoprotein</keyword>
<proteinExistence type="inferred from homology"/>
<dbReference type="InterPro" id="IPR025200">
    <property type="entry name" value="PPK_C_dom2"/>
</dbReference>
<dbReference type="InterPro" id="IPR025198">
    <property type="entry name" value="PPK_N_dom"/>
</dbReference>
<feature type="binding site" evidence="6">
    <location>
        <position position="459"/>
    </location>
    <ligand>
        <name>Mg(2+)</name>
        <dbReference type="ChEBI" id="CHEBI:18420"/>
    </ligand>
</feature>
<dbReference type="NCBIfam" id="NF003921">
    <property type="entry name" value="PRK05443.2-2"/>
    <property type="match status" value="1"/>
</dbReference>
<dbReference type="Pfam" id="PF17941">
    <property type="entry name" value="PP_kinase_C_1"/>
    <property type="match status" value="1"/>
</dbReference>
<evidence type="ECO:0000256" key="1">
    <source>
        <dbReference type="ARBA" id="ARBA00022553"/>
    </source>
</evidence>
<dbReference type="InterPro" id="IPR003414">
    <property type="entry name" value="PP_kinase"/>
</dbReference>
<evidence type="ECO:0000259" key="10">
    <source>
        <dbReference type="Pfam" id="PF13089"/>
    </source>
</evidence>
<feature type="compositionally biased region" description="Basic and acidic residues" evidence="8">
    <location>
        <begin position="19"/>
        <end position="33"/>
    </location>
</feature>
<dbReference type="CDD" id="cd09168">
    <property type="entry name" value="PLDc_PaPPK1_C2_like"/>
    <property type="match status" value="1"/>
</dbReference>
<feature type="binding site" evidence="6">
    <location>
        <position position="648"/>
    </location>
    <ligand>
        <name>ATP</name>
        <dbReference type="ChEBI" id="CHEBI:30616"/>
    </ligand>
</feature>
<dbReference type="InterPro" id="IPR036830">
    <property type="entry name" value="PP_kinase_middle_dom_sf"/>
</dbReference>
<evidence type="ECO:0000259" key="11">
    <source>
        <dbReference type="Pfam" id="PF13090"/>
    </source>
</evidence>
<dbReference type="AlphaFoldDB" id="A0A6J4UKX6"/>
<evidence type="ECO:0000256" key="5">
    <source>
        <dbReference type="ARBA" id="ARBA00022840"/>
    </source>
</evidence>
<feature type="region of interest" description="Disordered" evidence="8">
    <location>
        <begin position="1"/>
        <end position="38"/>
    </location>
</feature>
<evidence type="ECO:0000256" key="2">
    <source>
        <dbReference type="ARBA" id="ARBA00022679"/>
    </source>
</evidence>
<dbReference type="GO" id="GO:0046872">
    <property type="term" value="F:metal ion binding"/>
    <property type="evidence" value="ECO:0007669"/>
    <property type="project" value="UniProtKB-KW"/>
</dbReference>
<feature type="domain" description="Polyphosphate kinase C-terminal" evidence="11">
    <location>
        <begin position="589"/>
        <end position="755"/>
    </location>
</feature>
<dbReference type="GO" id="GO:0006799">
    <property type="term" value="P:polyphosphate biosynthetic process"/>
    <property type="evidence" value="ECO:0007669"/>
    <property type="project" value="UniProtKB-UniRule"/>
</dbReference>
<sequence>MPDGEVGSRPTDDGAATSRRWDLDETAGRAIDHDDAEDGSGYATMASVAVAPSNAAVYRRAVPLDDSPLALPPLPPEMFINRELSWLEFNRRVLKEATEPATPILERTKFAAICSDNLDGWFMIRMAGVKRKVVAGITTVGPDGRTPTAQFKVIRQRVQEGLEHQARVIREQLIPELTAHGIEITRPDALTPDEQATIGRLFDRDIFPVLTPQGIDAGRPFPHVSGGSLNLIVVLRSEETERYARIKIPATLSSLLPVRRDGDPEPETTPVPAGHIRLVWLQDVISVNIERLFPGVAVQAVYPFHVLRDADIEPEEEDDDRHNLMAVMRETLNQRPFGPVVRIMVTPAMPQRVREWLQDQLHALPEDVYVVDGPLTPDSFFELLRLDRPDLKDPPFTPERFRFSRNGKEREEAADIFAAIRERDLLVHHPYQSFDAFVDFIRAASTDPDVVAIKQTLYRLGRNSPLIPALIDARDDDTQIAVLVELRARFDEESNIQWAEALERRGVHVAYGLAGLKTHCKATMVVRRERDGMRRYVHLGTGNYNASTARTYEDLGLFSADEGLGADVAELFNALTGFSEQKDYRKIWTAPVNLRRHILEAIANEIAAHQRTGKGHLIFKMNQLVDRDSIRALYAASRAGVRVDLIIRGICSLRPGVPGWSEHIRIFSIVGRFLEHSRIYAFANGGETDPQVYLGSADLMERNLDRRVELLFPLETPRIRNYVWGELLPAFLRDTVNAHELQPDGVWKLRPRDEDAFDVQAWLQERHGG</sequence>
<dbReference type="GO" id="GO:0009358">
    <property type="term" value="C:polyphosphate kinase complex"/>
    <property type="evidence" value="ECO:0007669"/>
    <property type="project" value="InterPro"/>
</dbReference>
<feature type="binding site" evidence="6">
    <location>
        <position position="676"/>
    </location>
    <ligand>
        <name>ATP</name>
        <dbReference type="ChEBI" id="CHEBI:30616"/>
    </ligand>
</feature>
<name>A0A6J4UKX6_9BACT</name>